<organism evidence="3 4">
    <name type="scientific">Gouania willdenowi</name>
    <name type="common">Blunt-snouted clingfish</name>
    <name type="synonym">Lepadogaster willdenowi</name>
    <dbReference type="NCBI Taxonomy" id="441366"/>
    <lineage>
        <taxon>Eukaryota</taxon>
        <taxon>Metazoa</taxon>
        <taxon>Chordata</taxon>
        <taxon>Craniata</taxon>
        <taxon>Vertebrata</taxon>
        <taxon>Euteleostomi</taxon>
        <taxon>Actinopterygii</taxon>
        <taxon>Neopterygii</taxon>
        <taxon>Teleostei</taxon>
        <taxon>Neoteleostei</taxon>
        <taxon>Acanthomorphata</taxon>
        <taxon>Ovalentaria</taxon>
        <taxon>Blenniimorphae</taxon>
        <taxon>Blenniiformes</taxon>
        <taxon>Gobiesocoidei</taxon>
        <taxon>Gobiesocidae</taxon>
        <taxon>Gobiesocinae</taxon>
        <taxon>Gouania</taxon>
    </lineage>
</organism>
<dbReference type="GO" id="GO:0006955">
    <property type="term" value="P:immune response"/>
    <property type="evidence" value="ECO:0007669"/>
    <property type="project" value="InterPro"/>
</dbReference>
<reference evidence="3" key="1">
    <citation type="submission" date="2020-06" db="EMBL/GenBank/DDBJ databases">
        <authorList>
            <consortium name="Wellcome Sanger Institute Data Sharing"/>
        </authorList>
    </citation>
    <scope>NUCLEOTIDE SEQUENCE [LARGE SCALE GENOMIC DNA]</scope>
</reference>
<dbReference type="InterPro" id="IPR036048">
    <property type="entry name" value="Interleukin_8-like_sf"/>
</dbReference>
<reference evidence="3" key="2">
    <citation type="submission" date="2025-08" db="UniProtKB">
        <authorList>
            <consortium name="Ensembl"/>
        </authorList>
    </citation>
    <scope>IDENTIFICATION</scope>
</reference>
<dbReference type="Ensembl" id="ENSGWIT00000052867.1">
    <property type="protein sequence ID" value="ENSGWIP00000048901.1"/>
    <property type="gene ID" value="ENSGWIG00000023899.1"/>
</dbReference>
<dbReference type="GO" id="GO:0008009">
    <property type="term" value="F:chemokine activity"/>
    <property type="evidence" value="ECO:0007669"/>
    <property type="project" value="InterPro"/>
</dbReference>
<dbReference type="Gene3D" id="2.40.50.40">
    <property type="match status" value="1"/>
</dbReference>
<evidence type="ECO:0000313" key="4">
    <source>
        <dbReference type="Proteomes" id="UP000694680"/>
    </source>
</evidence>
<dbReference type="Proteomes" id="UP000694680">
    <property type="component" value="Chromosome 1"/>
</dbReference>
<evidence type="ECO:0000256" key="1">
    <source>
        <dbReference type="SAM" id="MobiDB-lite"/>
    </source>
</evidence>
<keyword evidence="2" id="KW-0732">Signal</keyword>
<evidence type="ECO:0000313" key="3">
    <source>
        <dbReference type="Ensembl" id="ENSGWIP00000048901.1"/>
    </source>
</evidence>
<keyword evidence="4" id="KW-1185">Reference proteome</keyword>
<dbReference type="AlphaFoldDB" id="A0A8C5NE88"/>
<name>A0A8C5NE88_GOUWI</name>
<proteinExistence type="predicted"/>
<sequence length="144" mass="16538">MSVCWRNAAFLLVFTAAVSLEFYQAQHIMGRCSCPTTIKNIRGNMSDFQVLEKRPGCDRIELIVTMSSSTNSTTKVCLNTEGRMAKAFLKCWERINKEESRKTECINRRRKAEDRTAEDRTAEDRTAEDRTAEDRTAEDRTAED</sequence>
<feature type="region of interest" description="Disordered" evidence="1">
    <location>
        <begin position="101"/>
        <end position="144"/>
    </location>
</feature>
<accession>A0A8C5NE88</accession>
<protein>
    <recommendedName>
        <fullName evidence="5">Chemokine interleukin-8-like domain-containing protein</fullName>
    </recommendedName>
</protein>
<evidence type="ECO:0008006" key="5">
    <source>
        <dbReference type="Google" id="ProtNLM"/>
    </source>
</evidence>
<feature type="signal peptide" evidence="2">
    <location>
        <begin position="1"/>
        <end position="25"/>
    </location>
</feature>
<dbReference type="SUPFAM" id="SSF54117">
    <property type="entry name" value="Interleukin 8-like chemokines"/>
    <property type="match status" value="1"/>
</dbReference>
<feature type="chain" id="PRO_5034268926" description="Chemokine interleukin-8-like domain-containing protein" evidence="2">
    <location>
        <begin position="26"/>
        <end position="144"/>
    </location>
</feature>
<dbReference type="GO" id="GO:0005576">
    <property type="term" value="C:extracellular region"/>
    <property type="evidence" value="ECO:0007669"/>
    <property type="project" value="InterPro"/>
</dbReference>
<evidence type="ECO:0000256" key="2">
    <source>
        <dbReference type="SAM" id="SignalP"/>
    </source>
</evidence>
<reference evidence="3" key="3">
    <citation type="submission" date="2025-09" db="UniProtKB">
        <authorList>
            <consortium name="Ensembl"/>
        </authorList>
    </citation>
    <scope>IDENTIFICATION</scope>
</reference>